<proteinExistence type="predicted"/>
<dbReference type="Gramene" id="ERN10449">
    <property type="protein sequence ID" value="ERN10449"/>
    <property type="gene ID" value="AMTR_s00026p00230300"/>
</dbReference>
<evidence type="ECO:0000256" key="1">
    <source>
        <dbReference type="SAM" id="MobiDB-lite"/>
    </source>
</evidence>
<name>W1PRI6_AMBTC</name>
<accession>W1PRI6</accession>
<keyword evidence="3" id="KW-1185">Reference proteome</keyword>
<feature type="compositionally biased region" description="Basic and acidic residues" evidence="1">
    <location>
        <begin position="1"/>
        <end position="20"/>
    </location>
</feature>
<evidence type="ECO:0000313" key="3">
    <source>
        <dbReference type="Proteomes" id="UP000017836"/>
    </source>
</evidence>
<feature type="compositionally biased region" description="Basic residues" evidence="1">
    <location>
        <begin position="87"/>
        <end position="103"/>
    </location>
</feature>
<feature type="compositionally biased region" description="Basic and acidic residues" evidence="1">
    <location>
        <begin position="27"/>
        <end position="46"/>
    </location>
</feature>
<dbReference type="EMBL" id="KI392852">
    <property type="protein sequence ID" value="ERN10449.1"/>
    <property type="molecule type" value="Genomic_DNA"/>
</dbReference>
<feature type="region of interest" description="Disordered" evidence="1">
    <location>
        <begin position="86"/>
        <end position="105"/>
    </location>
</feature>
<protein>
    <submittedName>
        <fullName evidence="2">Uncharacterized protein</fullName>
    </submittedName>
</protein>
<dbReference type="AlphaFoldDB" id="W1PRI6"/>
<sequence>MARGDKERRSVAIGEEGVRREGRRRVSIGEEGMRREGRRNTMIRREAGRKKASNDKERRKRMHSNWGRSEPGDRCREEEERNFVRQAHARMKGKRKRKGKHAYSKVEEEKVVYEASWPPVGCMLCCVENVNLPSMQRPLG</sequence>
<feature type="region of interest" description="Disordered" evidence="1">
    <location>
        <begin position="1"/>
        <end position="81"/>
    </location>
</feature>
<dbReference type="HOGENOM" id="CLU_1837792_0_0_1"/>
<feature type="compositionally biased region" description="Basic and acidic residues" evidence="1">
    <location>
        <begin position="70"/>
        <end position="81"/>
    </location>
</feature>
<dbReference type="Proteomes" id="UP000017836">
    <property type="component" value="Unassembled WGS sequence"/>
</dbReference>
<gene>
    <name evidence="2" type="ORF">AMTR_s00026p00230300</name>
</gene>
<evidence type="ECO:0000313" key="2">
    <source>
        <dbReference type="EMBL" id="ERN10449.1"/>
    </source>
</evidence>
<reference evidence="3" key="1">
    <citation type="journal article" date="2013" name="Science">
        <title>The Amborella genome and the evolution of flowering plants.</title>
        <authorList>
            <consortium name="Amborella Genome Project"/>
        </authorList>
    </citation>
    <scope>NUCLEOTIDE SEQUENCE [LARGE SCALE GENOMIC DNA]</scope>
</reference>
<organism evidence="2 3">
    <name type="scientific">Amborella trichopoda</name>
    <dbReference type="NCBI Taxonomy" id="13333"/>
    <lineage>
        <taxon>Eukaryota</taxon>
        <taxon>Viridiplantae</taxon>
        <taxon>Streptophyta</taxon>
        <taxon>Embryophyta</taxon>
        <taxon>Tracheophyta</taxon>
        <taxon>Spermatophyta</taxon>
        <taxon>Magnoliopsida</taxon>
        <taxon>Amborellales</taxon>
        <taxon>Amborellaceae</taxon>
        <taxon>Amborella</taxon>
    </lineage>
</organism>